<accession>A0A0E3QLZ5</accession>
<dbReference type="KEGG" id="mbw:MSBRW_2805"/>
<gene>
    <name evidence="3" type="ORF">MSBRW_2805</name>
</gene>
<sequence>MFTEFFLIIIYDHSLFQAVKGSEMALSIEEIVNKHELALKKYRGLYAFADLFATYFVLYVLFVLFNMRDLFLMFSIFEPYTGAKYSILGFGVVFETLGLIFLAFILSLILTAIRHYRAEKKDAIALIEKTHPVLKERLRTAYDNRNTDNIIVRDLIGGVIIDSKPVQSSSFLDRRKLTKNLIVIVFAVTILAYVAGTGYQTTLSPTDLNGVIDKLPLVSNSNSDLYPVEENGGTSNNTSRENIFGKPAVVVVEGKEVDLTIPPGTGQGFTSQETGEQTNESFTQSGLVNPEAEASQAYYDNLPEGYKNVIQSYFEGLAEE</sequence>
<dbReference type="Proteomes" id="UP000033038">
    <property type="component" value="Chromosome"/>
</dbReference>
<name>A0A0E3QLZ5_METBA</name>
<feature type="transmembrane region" description="Helical" evidence="2">
    <location>
        <begin position="44"/>
        <end position="65"/>
    </location>
</feature>
<keyword evidence="2" id="KW-0472">Membrane</keyword>
<dbReference type="Pfam" id="PF24334">
    <property type="entry name" value="DUF7502"/>
    <property type="match status" value="1"/>
</dbReference>
<evidence type="ECO:0000313" key="3">
    <source>
        <dbReference type="EMBL" id="AKB52058.1"/>
    </source>
</evidence>
<feature type="transmembrane region" description="Helical" evidence="2">
    <location>
        <begin position="85"/>
        <end position="113"/>
    </location>
</feature>
<keyword evidence="2" id="KW-0812">Transmembrane</keyword>
<dbReference type="InterPro" id="IPR055925">
    <property type="entry name" value="DUF7502"/>
</dbReference>
<proteinExistence type="predicted"/>
<feature type="compositionally biased region" description="Polar residues" evidence="1">
    <location>
        <begin position="268"/>
        <end position="286"/>
    </location>
</feature>
<organism evidence="3 4">
    <name type="scientific">Methanosarcina barkeri str. Wiesmoor</name>
    <dbReference type="NCBI Taxonomy" id="1434109"/>
    <lineage>
        <taxon>Archaea</taxon>
        <taxon>Methanobacteriati</taxon>
        <taxon>Methanobacteriota</taxon>
        <taxon>Stenosarchaea group</taxon>
        <taxon>Methanomicrobia</taxon>
        <taxon>Methanosarcinales</taxon>
        <taxon>Methanosarcinaceae</taxon>
        <taxon>Methanosarcina</taxon>
    </lineage>
</organism>
<dbReference type="AlphaFoldDB" id="A0A0E3QLZ5"/>
<dbReference type="PATRIC" id="fig|1434109.4.peg.3660"/>
<evidence type="ECO:0000256" key="1">
    <source>
        <dbReference type="SAM" id="MobiDB-lite"/>
    </source>
</evidence>
<evidence type="ECO:0000256" key="2">
    <source>
        <dbReference type="SAM" id="Phobius"/>
    </source>
</evidence>
<protein>
    <submittedName>
        <fullName evidence="3">Uncharacterized protein</fullName>
    </submittedName>
</protein>
<feature type="region of interest" description="Disordered" evidence="1">
    <location>
        <begin position="261"/>
        <end position="286"/>
    </location>
</feature>
<dbReference type="HOGENOM" id="CLU_081759_0_0_2"/>
<evidence type="ECO:0000313" key="4">
    <source>
        <dbReference type="Proteomes" id="UP000033038"/>
    </source>
</evidence>
<keyword evidence="2" id="KW-1133">Transmembrane helix</keyword>
<feature type="transmembrane region" description="Helical" evidence="2">
    <location>
        <begin position="181"/>
        <end position="199"/>
    </location>
</feature>
<reference evidence="3 4" key="1">
    <citation type="submission" date="2014-07" db="EMBL/GenBank/DDBJ databases">
        <title>Methanogenic archaea and the global carbon cycle.</title>
        <authorList>
            <person name="Henriksen J.R."/>
            <person name="Luke J."/>
            <person name="Reinhart S."/>
            <person name="Benedict M.N."/>
            <person name="Youngblut N.D."/>
            <person name="Metcalf M.E."/>
            <person name="Whitaker R.J."/>
            <person name="Metcalf W.W."/>
        </authorList>
    </citation>
    <scope>NUCLEOTIDE SEQUENCE [LARGE SCALE GENOMIC DNA]</scope>
    <source>
        <strain evidence="3 4">Wiesmoor</strain>
    </source>
</reference>
<dbReference type="EMBL" id="CP009526">
    <property type="protein sequence ID" value="AKB52058.1"/>
    <property type="molecule type" value="Genomic_DNA"/>
</dbReference>